<evidence type="ECO:0000259" key="8">
    <source>
        <dbReference type="Pfam" id="PF02770"/>
    </source>
</evidence>
<dbReference type="PANTHER" id="PTHR43884:SF20">
    <property type="entry name" value="ACYL-COA DEHYDROGENASE FADE28"/>
    <property type="match status" value="1"/>
</dbReference>
<protein>
    <submittedName>
        <fullName evidence="10">Pimeloyl-CoA dehydrogenase, small subunit</fullName>
    </submittedName>
</protein>
<evidence type="ECO:0000313" key="10">
    <source>
        <dbReference type="EMBL" id="SDW67151.1"/>
    </source>
</evidence>
<evidence type="ECO:0000256" key="5">
    <source>
        <dbReference type="ARBA" id="ARBA00023002"/>
    </source>
</evidence>
<evidence type="ECO:0000259" key="7">
    <source>
        <dbReference type="Pfam" id="PF00441"/>
    </source>
</evidence>
<comment type="similarity">
    <text evidence="2 6">Belongs to the acyl-CoA dehydrogenase family.</text>
</comment>
<organism evidence="10 11">
    <name type="scientific">Albimonas donghaensis</name>
    <dbReference type="NCBI Taxonomy" id="356660"/>
    <lineage>
        <taxon>Bacteria</taxon>
        <taxon>Pseudomonadati</taxon>
        <taxon>Pseudomonadota</taxon>
        <taxon>Alphaproteobacteria</taxon>
        <taxon>Rhodobacterales</taxon>
        <taxon>Paracoccaceae</taxon>
        <taxon>Albimonas</taxon>
    </lineage>
</organism>
<dbReference type="InterPro" id="IPR009100">
    <property type="entry name" value="AcylCoA_DH/oxidase_NM_dom_sf"/>
</dbReference>
<dbReference type="Pfam" id="PF02771">
    <property type="entry name" value="Acyl-CoA_dh_N"/>
    <property type="match status" value="1"/>
</dbReference>
<dbReference type="RefSeq" id="WP_092680341.1">
    <property type="nucleotide sequence ID" value="NZ_FNMZ01000002.1"/>
</dbReference>
<name>A0A1H2VFS1_9RHOB</name>
<accession>A0A1H2VFS1</accession>
<dbReference type="Gene3D" id="1.20.140.10">
    <property type="entry name" value="Butyryl-CoA Dehydrogenase, subunit A, domain 3"/>
    <property type="match status" value="1"/>
</dbReference>
<evidence type="ECO:0000256" key="1">
    <source>
        <dbReference type="ARBA" id="ARBA00001974"/>
    </source>
</evidence>
<evidence type="ECO:0000256" key="6">
    <source>
        <dbReference type="RuleBase" id="RU362125"/>
    </source>
</evidence>
<dbReference type="SUPFAM" id="SSF56645">
    <property type="entry name" value="Acyl-CoA dehydrogenase NM domain-like"/>
    <property type="match status" value="1"/>
</dbReference>
<dbReference type="InterPro" id="IPR009075">
    <property type="entry name" value="AcylCo_DH/oxidase_C"/>
</dbReference>
<dbReference type="InterPro" id="IPR013786">
    <property type="entry name" value="AcylCoA_DH/ox_N"/>
</dbReference>
<evidence type="ECO:0000256" key="3">
    <source>
        <dbReference type="ARBA" id="ARBA00022630"/>
    </source>
</evidence>
<feature type="domain" description="Acyl-CoA dehydrogenase/oxidase N-terminal" evidence="9">
    <location>
        <begin position="6"/>
        <end position="116"/>
    </location>
</feature>
<dbReference type="Pfam" id="PF00441">
    <property type="entry name" value="Acyl-CoA_dh_1"/>
    <property type="match status" value="1"/>
</dbReference>
<keyword evidence="5 6" id="KW-0560">Oxidoreductase</keyword>
<evidence type="ECO:0000256" key="4">
    <source>
        <dbReference type="ARBA" id="ARBA00022827"/>
    </source>
</evidence>
<dbReference type="Gene3D" id="2.40.110.10">
    <property type="entry name" value="Butyryl-CoA Dehydrogenase, subunit A, domain 2"/>
    <property type="match status" value="1"/>
</dbReference>
<dbReference type="EMBL" id="FNMZ01000002">
    <property type="protein sequence ID" value="SDW67151.1"/>
    <property type="molecule type" value="Genomic_DNA"/>
</dbReference>
<dbReference type="CDD" id="cd00567">
    <property type="entry name" value="ACAD"/>
    <property type="match status" value="1"/>
</dbReference>
<dbReference type="InterPro" id="IPR006091">
    <property type="entry name" value="Acyl-CoA_Oxase/DH_mid-dom"/>
</dbReference>
<evidence type="ECO:0000256" key="2">
    <source>
        <dbReference type="ARBA" id="ARBA00009347"/>
    </source>
</evidence>
<keyword evidence="3 6" id="KW-0285">Flavoprotein</keyword>
<dbReference type="AlphaFoldDB" id="A0A1H2VFS1"/>
<sequence length="378" mass="40330">MDFELSEEQQLLKDMVGRFMQDRYDFEKRKKYMAEPGGFSEEIWAAYAEQGLLAVPFAEEDGGIGGGPVDLMIVMEEMGKALALEPYLSTVVIGGSILRTTATPAQRSALAEEIIGGACKLAFAHSEPKARYELAHVETKAAKSGDGYTLDGAKTLVMYGGVADKLIVSARVSGATTDEAGVGLFLVDPKADGVAIRDYPTQDGLRAAEVTLTGAAAELLGDTPDSMAAIRQASDEAIAALCAEAAGALGKSLDLTVQYIKDREQFGRAIGSFQGLQFQASEMFVELELARSMMMYGAMASRDADPVERSRAVSAAKVQLGRSAKQLGEKSIQLHGGVGMTMEYSIGHYFKRLSIIDRTFGDTDHHLAQLDAVGGMAA</sequence>
<feature type="domain" description="Acyl-CoA oxidase/dehydrogenase middle" evidence="8">
    <location>
        <begin position="122"/>
        <end position="209"/>
    </location>
</feature>
<dbReference type="SUPFAM" id="SSF47203">
    <property type="entry name" value="Acyl-CoA dehydrogenase C-terminal domain-like"/>
    <property type="match status" value="1"/>
</dbReference>
<dbReference type="Gene3D" id="1.10.540.10">
    <property type="entry name" value="Acyl-CoA dehydrogenase/oxidase, N-terminal domain"/>
    <property type="match status" value="1"/>
</dbReference>
<dbReference type="InterPro" id="IPR046373">
    <property type="entry name" value="Acyl-CoA_Oxase/DH_mid-dom_sf"/>
</dbReference>
<gene>
    <name evidence="10" type="ORF">SAMN05444336_10255</name>
</gene>
<reference evidence="10 11" key="1">
    <citation type="submission" date="2016-10" db="EMBL/GenBank/DDBJ databases">
        <authorList>
            <person name="de Groot N.N."/>
        </authorList>
    </citation>
    <scope>NUCLEOTIDE SEQUENCE [LARGE SCALE GENOMIC DNA]</scope>
    <source>
        <strain evidence="10 11">DSM 17890</strain>
    </source>
</reference>
<dbReference type="GO" id="GO:0050660">
    <property type="term" value="F:flavin adenine dinucleotide binding"/>
    <property type="evidence" value="ECO:0007669"/>
    <property type="project" value="InterPro"/>
</dbReference>
<dbReference type="InterPro" id="IPR037069">
    <property type="entry name" value="AcylCoA_DH/ox_N_sf"/>
</dbReference>
<proteinExistence type="inferred from homology"/>
<keyword evidence="4 6" id="KW-0274">FAD</keyword>
<dbReference type="STRING" id="356660.SAMN05444336_10255"/>
<dbReference type="Pfam" id="PF02770">
    <property type="entry name" value="Acyl-CoA_dh_M"/>
    <property type="match status" value="1"/>
</dbReference>
<keyword evidence="11" id="KW-1185">Reference proteome</keyword>
<feature type="domain" description="Acyl-CoA dehydrogenase/oxidase C-terminal" evidence="7">
    <location>
        <begin position="239"/>
        <end position="368"/>
    </location>
</feature>
<dbReference type="GO" id="GO:0003995">
    <property type="term" value="F:acyl-CoA dehydrogenase activity"/>
    <property type="evidence" value="ECO:0007669"/>
    <property type="project" value="TreeGrafter"/>
</dbReference>
<evidence type="ECO:0000313" key="11">
    <source>
        <dbReference type="Proteomes" id="UP000199118"/>
    </source>
</evidence>
<dbReference type="InterPro" id="IPR036250">
    <property type="entry name" value="AcylCo_DH-like_C"/>
</dbReference>
<evidence type="ECO:0000259" key="9">
    <source>
        <dbReference type="Pfam" id="PF02771"/>
    </source>
</evidence>
<dbReference type="Proteomes" id="UP000199118">
    <property type="component" value="Unassembled WGS sequence"/>
</dbReference>
<dbReference type="OrthoDB" id="7328575at2"/>
<dbReference type="PANTHER" id="PTHR43884">
    <property type="entry name" value="ACYL-COA DEHYDROGENASE"/>
    <property type="match status" value="1"/>
</dbReference>
<comment type="cofactor">
    <cofactor evidence="1 6">
        <name>FAD</name>
        <dbReference type="ChEBI" id="CHEBI:57692"/>
    </cofactor>
</comment>